<evidence type="ECO:0000313" key="3">
    <source>
        <dbReference type="Proteomes" id="UP000291022"/>
    </source>
</evidence>
<evidence type="ECO:0000256" key="1">
    <source>
        <dbReference type="SAM" id="MobiDB-lite"/>
    </source>
</evidence>
<accession>A0A452QFX0</accession>
<feature type="region of interest" description="Disordered" evidence="1">
    <location>
        <begin position="1"/>
        <end position="22"/>
    </location>
</feature>
<dbReference type="Proteomes" id="UP000291022">
    <property type="component" value="Unassembled WGS sequence"/>
</dbReference>
<keyword evidence="3" id="KW-1185">Reference proteome</keyword>
<reference evidence="3" key="1">
    <citation type="submission" date="2016-06" db="EMBL/GenBank/DDBJ databases">
        <title>De novo assembly and RNA-Seq shows season-dependent expression and editing in black bear kidneys.</title>
        <authorList>
            <person name="Korstanje R."/>
            <person name="Srivastava A."/>
            <person name="Sarsani V.K."/>
            <person name="Sheehan S.M."/>
            <person name="Seger R.L."/>
            <person name="Barter M.E."/>
            <person name="Lindqvist C."/>
            <person name="Brody L.C."/>
            <person name="Mullikin J.C."/>
        </authorList>
    </citation>
    <scope>NUCLEOTIDE SEQUENCE [LARGE SCALE GENOMIC DNA]</scope>
</reference>
<name>A0A452QFX0_URSAM</name>
<proteinExistence type="predicted"/>
<feature type="compositionally biased region" description="Polar residues" evidence="1">
    <location>
        <begin position="7"/>
        <end position="22"/>
    </location>
</feature>
<reference evidence="2" key="2">
    <citation type="submission" date="2025-08" db="UniProtKB">
        <authorList>
            <consortium name="Ensembl"/>
        </authorList>
    </citation>
    <scope>IDENTIFICATION</scope>
</reference>
<protein>
    <submittedName>
        <fullName evidence="2">Uncharacterized protein</fullName>
    </submittedName>
</protein>
<dbReference type="AlphaFoldDB" id="A0A452QFX0"/>
<dbReference type="Ensembl" id="ENSUAMT00000004296.1">
    <property type="protein sequence ID" value="ENSUAMP00000003776.1"/>
    <property type="gene ID" value="ENSUAMG00000003479.1"/>
</dbReference>
<reference evidence="2" key="3">
    <citation type="submission" date="2025-09" db="UniProtKB">
        <authorList>
            <consortium name="Ensembl"/>
        </authorList>
    </citation>
    <scope>IDENTIFICATION</scope>
</reference>
<sequence length="85" mass="8627">MAPGQQAMGSGTLPSSQPSGCSTGNCLQETLATATGFPLSLSATWGPTGGTTNELPCQLAKAYGSSTSQLTPMREWTCLTGILES</sequence>
<evidence type="ECO:0000313" key="2">
    <source>
        <dbReference type="Ensembl" id="ENSUAMP00000003776.1"/>
    </source>
</evidence>
<organism evidence="2 3">
    <name type="scientific">Ursus americanus</name>
    <name type="common">American black bear</name>
    <name type="synonym">Euarctos americanus</name>
    <dbReference type="NCBI Taxonomy" id="9643"/>
    <lineage>
        <taxon>Eukaryota</taxon>
        <taxon>Metazoa</taxon>
        <taxon>Chordata</taxon>
        <taxon>Craniata</taxon>
        <taxon>Vertebrata</taxon>
        <taxon>Euteleostomi</taxon>
        <taxon>Mammalia</taxon>
        <taxon>Eutheria</taxon>
        <taxon>Laurasiatheria</taxon>
        <taxon>Carnivora</taxon>
        <taxon>Caniformia</taxon>
        <taxon>Ursidae</taxon>
        <taxon>Ursus</taxon>
    </lineage>
</organism>